<dbReference type="EMBL" id="BDGG01000001">
    <property type="protein sequence ID" value="GAU88427.1"/>
    <property type="molecule type" value="Genomic_DNA"/>
</dbReference>
<dbReference type="Proteomes" id="UP000186922">
    <property type="component" value="Unassembled WGS sequence"/>
</dbReference>
<dbReference type="GO" id="GO:0097484">
    <property type="term" value="P:dendrite extension"/>
    <property type="evidence" value="ECO:0007669"/>
    <property type="project" value="TreeGrafter"/>
</dbReference>
<keyword evidence="4" id="KW-1185">Reference proteome</keyword>
<sequence>MSKYWRISAREKNQQVELGWWLCSWTPSGSDSLDTNWHSSEAPDYRDFCSEASWNIRASQTRSKKHCKEQLANPEIWLEAFVCLCFCAGELLSIWSLRKPVVFKMAKSMRSKFKRKMRALKREKYYNREVEKLKKTTARIQLSSDPDIIIKKEAEETSGEVFGAQTDVPAENLPTAEPDDSVMEIGELKPRNKLKFQLNPKTLRNEHGNYPVWVNQRKIKQIKRKGKTQKRTQIKGRGIKKKTTSKSKSK</sequence>
<feature type="region of interest" description="Disordered" evidence="2">
    <location>
        <begin position="218"/>
        <end position="250"/>
    </location>
</feature>
<comment type="caution">
    <text evidence="3">The sequence shown here is derived from an EMBL/GenBank/DDBJ whole genome shotgun (WGS) entry which is preliminary data.</text>
</comment>
<dbReference type="PANTHER" id="PTHR34253:SF1">
    <property type="entry name" value="PROTEIN LLP HOMOLOG"/>
    <property type="match status" value="1"/>
</dbReference>
<organism evidence="3 4">
    <name type="scientific">Ramazzottius varieornatus</name>
    <name type="common">Water bear</name>
    <name type="synonym">Tardigrade</name>
    <dbReference type="NCBI Taxonomy" id="947166"/>
    <lineage>
        <taxon>Eukaryota</taxon>
        <taxon>Metazoa</taxon>
        <taxon>Ecdysozoa</taxon>
        <taxon>Tardigrada</taxon>
        <taxon>Eutardigrada</taxon>
        <taxon>Parachela</taxon>
        <taxon>Hypsibioidea</taxon>
        <taxon>Ramazzottiidae</taxon>
        <taxon>Ramazzottius</taxon>
    </lineage>
</organism>
<evidence type="ECO:0008006" key="5">
    <source>
        <dbReference type="Google" id="ProtNLM"/>
    </source>
</evidence>
<evidence type="ECO:0000256" key="2">
    <source>
        <dbReference type="SAM" id="MobiDB-lite"/>
    </source>
</evidence>
<evidence type="ECO:0000256" key="1">
    <source>
        <dbReference type="ARBA" id="ARBA00034118"/>
    </source>
</evidence>
<evidence type="ECO:0000313" key="4">
    <source>
        <dbReference type="Proteomes" id="UP000186922"/>
    </source>
</evidence>
<comment type="similarity">
    <text evidence="1">Belongs to the learning-associated protein family.</text>
</comment>
<dbReference type="STRING" id="947166.A0A1D1UMD7"/>
<name>A0A1D1UMD7_RAMVA</name>
<dbReference type="InterPro" id="IPR018784">
    <property type="entry name" value="LLPH-like"/>
</dbReference>
<protein>
    <recommendedName>
        <fullName evidence="5">Protein LLP homolog</fullName>
    </recommendedName>
</protein>
<gene>
    <name evidence="3" type="primary">RvY_01131</name>
    <name evidence="3" type="synonym">RvY_01131.1</name>
    <name evidence="3" type="ORF">RvY_01131-1</name>
</gene>
<accession>A0A1D1UMD7</accession>
<evidence type="ECO:0000313" key="3">
    <source>
        <dbReference type="EMBL" id="GAU88427.1"/>
    </source>
</evidence>
<dbReference type="GO" id="GO:0005730">
    <property type="term" value="C:nucleolus"/>
    <property type="evidence" value="ECO:0007669"/>
    <property type="project" value="TreeGrafter"/>
</dbReference>
<proteinExistence type="inferred from homology"/>
<reference evidence="3 4" key="1">
    <citation type="journal article" date="2016" name="Nat. Commun.">
        <title>Extremotolerant tardigrade genome and improved radiotolerance of human cultured cells by tardigrade-unique protein.</title>
        <authorList>
            <person name="Hashimoto T."/>
            <person name="Horikawa D.D."/>
            <person name="Saito Y."/>
            <person name="Kuwahara H."/>
            <person name="Kozuka-Hata H."/>
            <person name="Shin-I T."/>
            <person name="Minakuchi Y."/>
            <person name="Ohishi K."/>
            <person name="Motoyama A."/>
            <person name="Aizu T."/>
            <person name="Enomoto A."/>
            <person name="Kondo K."/>
            <person name="Tanaka S."/>
            <person name="Hara Y."/>
            <person name="Koshikawa S."/>
            <person name="Sagara H."/>
            <person name="Miura T."/>
            <person name="Yokobori S."/>
            <person name="Miyagawa K."/>
            <person name="Suzuki Y."/>
            <person name="Kubo T."/>
            <person name="Oyama M."/>
            <person name="Kohara Y."/>
            <person name="Fujiyama A."/>
            <person name="Arakawa K."/>
            <person name="Katayama T."/>
            <person name="Toyoda A."/>
            <person name="Kunieda T."/>
        </authorList>
    </citation>
    <scope>NUCLEOTIDE SEQUENCE [LARGE SCALE GENOMIC DNA]</scope>
    <source>
        <strain evidence="3 4">YOKOZUNA-1</strain>
    </source>
</reference>
<dbReference type="GO" id="GO:0003723">
    <property type="term" value="F:RNA binding"/>
    <property type="evidence" value="ECO:0007669"/>
    <property type="project" value="TreeGrafter"/>
</dbReference>
<dbReference type="AlphaFoldDB" id="A0A1D1UMD7"/>
<dbReference type="OrthoDB" id="6257894at2759"/>
<dbReference type="GO" id="GO:0001099">
    <property type="term" value="F:basal RNA polymerase II transcription machinery binding"/>
    <property type="evidence" value="ECO:0007669"/>
    <property type="project" value="TreeGrafter"/>
</dbReference>
<dbReference type="PANTHER" id="PTHR34253">
    <property type="entry name" value="PROTEIN LLP HOMOLOG"/>
    <property type="match status" value="1"/>
</dbReference>
<dbReference type="Pfam" id="PF10169">
    <property type="entry name" value="LLPH"/>
    <property type="match status" value="1"/>
</dbReference>